<sequence length="45" mass="5320">MSDNKRQIDLLRIQNNMVLKPQKEVTRIHKKSKVSKVRSPLCQQC</sequence>
<proteinExistence type="predicted"/>
<dbReference type="AlphaFoldDB" id="A0A2P2J1W8"/>
<name>A0A2P2J1W8_RHIMU</name>
<protein>
    <submittedName>
        <fullName evidence="1">Uncharacterized protein</fullName>
    </submittedName>
</protein>
<dbReference type="EMBL" id="GGEC01006993">
    <property type="protein sequence ID" value="MBW87476.1"/>
    <property type="molecule type" value="Transcribed_RNA"/>
</dbReference>
<evidence type="ECO:0000313" key="1">
    <source>
        <dbReference type="EMBL" id="MBW87476.1"/>
    </source>
</evidence>
<reference evidence="1" key="1">
    <citation type="submission" date="2018-02" db="EMBL/GenBank/DDBJ databases">
        <title>Rhizophora mucronata_Transcriptome.</title>
        <authorList>
            <person name="Meera S.P."/>
            <person name="Sreeshan A."/>
            <person name="Augustine A."/>
        </authorList>
    </citation>
    <scope>NUCLEOTIDE SEQUENCE</scope>
    <source>
        <tissue evidence="1">Leaf</tissue>
    </source>
</reference>
<accession>A0A2P2J1W8</accession>
<organism evidence="1">
    <name type="scientific">Rhizophora mucronata</name>
    <name type="common">Asiatic mangrove</name>
    <dbReference type="NCBI Taxonomy" id="61149"/>
    <lineage>
        <taxon>Eukaryota</taxon>
        <taxon>Viridiplantae</taxon>
        <taxon>Streptophyta</taxon>
        <taxon>Embryophyta</taxon>
        <taxon>Tracheophyta</taxon>
        <taxon>Spermatophyta</taxon>
        <taxon>Magnoliopsida</taxon>
        <taxon>eudicotyledons</taxon>
        <taxon>Gunneridae</taxon>
        <taxon>Pentapetalae</taxon>
        <taxon>rosids</taxon>
        <taxon>fabids</taxon>
        <taxon>Malpighiales</taxon>
        <taxon>Rhizophoraceae</taxon>
        <taxon>Rhizophora</taxon>
    </lineage>
</organism>